<dbReference type="EMBL" id="AAIURM010000075">
    <property type="protein sequence ID" value="ECI2867464.1"/>
    <property type="molecule type" value="Genomic_DNA"/>
</dbReference>
<gene>
    <name evidence="2" type="ORF">CQE41_25655</name>
</gene>
<dbReference type="AlphaFoldDB" id="A0A5Y3M635"/>
<feature type="non-terminal residue" evidence="2">
    <location>
        <position position="40"/>
    </location>
</feature>
<protein>
    <submittedName>
        <fullName evidence="2">Molecular chaperone</fullName>
    </submittedName>
</protein>
<comment type="caution">
    <text evidence="2">The sequence shown here is derived from an EMBL/GenBank/DDBJ whole genome shotgun (WGS) entry which is preliminary data.</text>
</comment>
<accession>A0A5Y3M635</accession>
<sequence>MSKRVDSIYPIHYIFIGTLLVCVAAPIKAFSATNMLIWPI</sequence>
<keyword evidence="1" id="KW-0812">Transmembrane</keyword>
<name>A0A5Y3M635_SALET</name>
<evidence type="ECO:0000313" key="2">
    <source>
        <dbReference type="EMBL" id="ECI2867464.1"/>
    </source>
</evidence>
<proteinExistence type="predicted"/>
<organism evidence="2">
    <name type="scientific">Salmonella enterica I</name>
    <dbReference type="NCBI Taxonomy" id="59201"/>
    <lineage>
        <taxon>Bacteria</taxon>
        <taxon>Pseudomonadati</taxon>
        <taxon>Pseudomonadota</taxon>
        <taxon>Gammaproteobacteria</taxon>
        <taxon>Enterobacterales</taxon>
        <taxon>Enterobacteriaceae</taxon>
        <taxon>Salmonella</taxon>
    </lineage>
</organism>
<dbReference type="Proteomes" id="UP000839636">
    <property type="component" value="Unassembled WGS sequence"/>
</dbReference>
<reference evidence="2" key="1">
    <citation type="submission" date="2018-08" db="EMBL/GenBank/DDBJ databases">
        <authorList>
            <person name="Ashton P.M."/>
            <person name="Dallman T."/>
            <person name="Nair S."/>
            <person name="De Pinna E."/>
            <person name="Peters T."/>
            <person name="Grant K."/>
        </authorList>
    </citation>
    <scope>NUCLEOTIDE SEQUENCE [LARGE SCALE GENOMIC DNA]</scope>
    <source>
        <strain evidence="2">193386</strain>
    </source>
</reference>
<keyword evidence="1" id="KW-0472">Membrane</keyword>
<evidence type="ECO:0000256" key="1">
    <source>
        <dbReference type="SAM" id="Phobius"/>
    </source>
</evidence>
<keyword evidence="1" id="KW-1133">Transmembrane helix</keyword>
<feature type="transmembrane region" description="Helical" evidence="1">
    <location>
        <begin position="12"/>
        <end position="38"/>
    </location>
</feature>